<evidence type="ECO:0000256" key="2">
    <source>
        <dbReference type="ARBA" id="ARBA00023274"/>
    </source>
</evidence>
<dbReference type="EMBL" id="GIBP01009715">
    <property type="protein sequence ID" value="NDV38684.1"/>
    <property type="molecule type" value="Transcribed_RNA"/>
</dbReference>
<feature type="compositionally biased region" description="Basic and acidic residues" evidence="3">
    <location>
        <begin position="22"/>
        <end position="32"/>
    </location>
</feature>
<dbReference type="GO" id="GO:1990904">
    <property type="term" value="C:ribonucleoprotein complex"/>
    <property type="evidence" value="ECO:0007669"/>
    <property type="project" value="UniProtKB-KW"/>
</dbReference>
<dbReference type="GO" id="GO:0005840">
    <property type="term" value="C:ribosome"/>
    <property type="evidence" value="ECO:0007669"/>
    <property type="project" value="UniProtKB-KW"/>
</dbReference>
<feature type="compositionally biased region" description="Basic and acidic residues" evidence="3">
    <location>
        <begin position="69"/>
        <end position="80"/>
    </location>
</feature>
<evidence type="ECO:0000256" key="3">
    <source>
        <dbReference type="SAM" id="MobiDB-lite"/>
    </source>
</evidence>
<feature type="region of interest" description="Disordered" evidence="3">
    <location>
        <begin position="1"/>
        <end position="101"/>
    </location>
</feature>
<evidence type="ECO:0000256" key="1">
    <source>
        <dbReference type="ARBA" id="ARBA00022980"/>
    </source>
</evidence>
<name>A0A6B2LNT8_9EUKA</name>
<proteinExistence type="predicted"/>
<dbReference type="Pfam" id="PF04758">
    <property type="entry name" value="Ribosomal_S30"/>
    <property type="match status" value="1"/>
</dbReference>
<sequence length="151" mass="17085">MGKCGGGLSPCGKVKNQTPKVQKMDKQKEKTGRAKKRAQSNKANNNSTWKSPPSSVPVSEIDFAVPFDPIRKPHPDRSFIRDPFPPSGVVTQGRERVGRRHKVDSTQELFFIRSHHQNFKPHMHQLKQQQSQKLQELAPNIDPISMDLPTL</sequence>
<dbReference type="GO" id="GO:0006412">
    <property type="term" value="P:translation"/>
    <property type="evidence" value="ECO:0007669"/>
    <property type="project" value="InterPro"/>
</dbReference>
<feature type="compositionally biased region" description="Polar residues" evidence="3">
    <location>
        <begin position="40"/>
        <end position="57"/>
    </location>
</feature>
<accession>A0A6B2LNT8</accession>
<keyword evidence="2" id="KW-0687">Ribonucleoprotein</keyword>
<dbReference type="GO" id="GO:0003735">
    <property type="term" value="F:structural constituent of ribosome"/>
    <property type="evidence" value="ECO:0007669"/>
    <property type="project" value="InterPro"/>
</dbReference>
<organism evidence="4">
    <name type="scientific">Arcella intermedia</name>
    <dbReference type="NCBI Taxonomy" id="1963864"/>
    <lineage>
        <taxon>Eukaryota</taxon>
        <taxon>Amoebozoa</taxon>
        <taxon>Tubulinea</taxon>
        <taxon>Elardia</taxon>
        <taxon>Arcellinida</taxon>
        <taxon>Sphaerothecina</taxon>
        <taxon>Arcellidae</taxon>
        <taxon>Arcella</taxon>
    </lineage>
</organism>
<keyword evidence="1" id="KW-0689">Ribosomal protein</keyword>
<dbReference type="AlphaFoldDB" id="A0A6B2LNT8"/>
<evidence type="ECO:0000313" key="4">
    <source>
        <dbReference type="EMBL" id="NDV38684.1"/>
    </source>
</evidence>
<dbReference type="InterPro" id="IPR006846">
    <property type="entry name" value="Ribosomal_eS30"/>
</dbReference>
<reference evidence="4" key="1">
    <citation type="journal article" date="2020" name="J. Eukaryot. Microbiol.">
        <title>De novo Sequencing, Assembly and Annotation of the Transcriptome for the Free-Living Testate Amoeba Arcella intermedia.</title>
        <authorList>
            <person name="Ribeiro G.M."/>
            <person name="Porfirio-Sousa A.L."/>
            <person name="Maurer-Alcala X.X."/>
            <person name="Katz L.A."/>
            <person name="Lahr D.J.G."/>
        </authorList>
    </citation>
    <scope>NUCLEOTIDE SEQUENCE</scope>
</reference>
<protein>
    <submittedName>
        <fullName evidence="4">Uncharacterized protein</fullName>
    </submittedName>
</protein>